<feature type="region of interest" description="Disordered" evidence="1">
    <location>
        <begin position="1"/>
        <end position="62"/>
    </location>
</feature>
<dbReference type="EMBL" id="QXTE01000090">
    <property type="protein sequence ID" value="TFK07013.1"/>
    <property type="molecule type" value="Genomic_DNA"/>
</dbReference>
<dbReference type="Proteomes" id="UP000297703">
    <property type="component" value="Unassembled WGS sequence"/>
</dbReference>
<feature type="compositionally biased region" description="Polar residues" evidence="1">
    <location>
        <begin position="1"/>
        <end position="10"/>
    </location>
</feature>
<reference evidence="2 3" key="1">
    <citation type="submission" date="2019-04" db="EMBL/GenBank/DDBJ databases">
        <title>Draft genome of the big-headed turtle Platysternon megacephalum.</title>
        <authorList>
            <person name="Gong S."/>
        </authorList>
    </citation>
    <scope>NUCLEOTIDE SEQUENCE [LARGE SCALE GENOMIC DNA]</scope>
    <source>
        <strain evidence="2">DO16091913</strain>
        <tissue evidence="2">Muscle</tissue>
    </source>
</reference>
<gene>
    <name evidence="2" type="ORF">DR999_PMT10179</name>
</gene>
<keyword evidence="3" id="KW-1185">Reference proteome</keyword>
<evidence type="ECO:0000313" key="2">
    <source>
        <dbReference type="EMBL" id="TFK07013.1"/>
    </source>
</evidence>
<keyword evidence="2" id="KW-0675">Receptor</keyword>
<dbReference type="AlphaFoldDB" id="A0A4D9EGT3"/>
<evidence type="ECO:0000313" key="3">
    <source>
        <dbReference type="Proteomes" id="UP000297703"/>
    </source>
</evidence>
<proteinExistence type="predicted"/>
<comment type="caution">
    <text evidence="2">The sequence shown here is derived from an EMBL/GenBank/DDBJ whole genome shotgun (WGS) entry which is preliminary data.</text>
</comment>
<reference evidence="2 3" key="2">
    <citation type="submission" date="2019-04" db="EMBL/GenBank/DDBJ databases">
        <title>The genome sequence of big-headed turtle.</title>
        <authorList>
            <person name="Gong S."/>
        </authorList>
    </citation>
    <scope>NUCLEOTIDE SEQUENCE [LARGE SCALE GENOMIC DNA]</scope>
    <source>
        <strain evidence="2">DO16091913</strain>
        <tissue evidence="2">Muscle</tissue>
    </source>
</reference>
<protein>
    <submittedName>
        <fullName evidence="2">Adhesion G protein-coupled receptor A1</fullName>
    </submittedName>
</protein>
<accession>A0A4D9EGT3</accession>
<sequence length="106" mass="11478">MSQGDQTSSRAALKGHQQEKANVEGPVAHSSLLAPLPLDHTHNQAPLAVSSAPQRRSRPRSSGHVCRAAIYVQEETPKEKQLSCSTWGVSITRLAERHFQQSGSAL</sequence>
<organism evidence="2 3">
    <name type="scientific">Platysternon megacephalum</name>
    <name type="common">big-headed turtle</name>
    <dbReference type="NCBI Taxonomy" id="55544"/>
    <lineage>
        <taxon>Eukaryota</taxon>
        <taxon>Metazoa</taxon>
        <taxon>Chordata</taxon>
        <taxon>Craniata</taxon>
        <taxon>Vertebrata</taxon>
        <taxon>Euteleostomi</taxon>
        <taxon>Archelosauria</taxon>
        <taxon>Testudinata</taxon>
        <taxon>Testudines</taxon>
        <taxon>Cryptodira</taxon>
        <taxon>Durocryptodira</taxon>
        <taxon>Testudinoidea</taxon>
        <taxon>Platysternidae</taxon>
        <taxon>Platysternon</taxon>
    </lineage>
</organism>
<evidence type="ECO:0000256" key="1">
    <source>
        <dbReference type="SAM" id="MobiDB-lite"/>
    </source>
</evidence>
<name>A0A4D9EGT3_9SAUR</name>